<sequence length="193" mass="23022">MNNSILFYNENDKEYGYLSNFYGKKNDSNFKLVIDKKKWKTSEHYYQSCKFIDFPEYVELIRNATTPNIAKIYATQKVQGGYPWRTKLNPIINEYKQKGVRIDRNWNKQKIDVMRYVLEEKFEQNPHLAKKLIDTYPYKLVEHTNRDAFWGDGIDGNGENMLGRLLEEMRKELIEIEEADKNLTESEKKLANE</sequence>
<gene>
    <name evidence="3" type="ORF">LCGC14_1805120</name>
</gene>
<dbReference type="InterPro" id="IPR037238">
    <property type="entry name" value="YbiA-like_sf"/>
</dbReference>
<proteinExistence type="predicted"/>
<dbReference type="AlphaFoldDB" id="A0A0F9J378"/>
<feature type="non-terminal residue" evidence="3">
    <location>
        <position position="193"/>
    </location>
</feature>
<reference evidence="3" key="1">
    <citation type="journal article" date="2015" name="Nature">
        <title>Complex archaea that bridge the gap between prokaryotes and eukaryotes.</title>
        <authorList>
            <person name="Spang A."/>
            <person name="Saw J.H."/>
            <person name="Jorgensen S.L."/>
            <person name="Zaremba-Niedzwiedzka K."/>
            <person name="Martijn J."/>
            <person name="Lind A.E."/>
            <person name="van Eijk R."/>
            <person name="Schleper C."/>
            <person name="Guy L."/>
            <person name="Ettema T.J."/>
        </authorList>
    </citation>
    <scope>NUCLEOTIDE SEQUENCE</scope>
</reference>
<accession>A0A0F9J378</accession>
<feature type="coiled-coil region" evidence="1">
    <location>
        <begin position="162"/>
        <end position="189"/>
    </location>
</feature>
<keyword evidence="1" id="KW-0175">Coiled coil</keyword>
<organism evidence="3">
    <name type="scientific">marine sediment metagenome</name>
    <dbReference type="NCBI Taxonomy" id="412755"/>
    <lineage>
        <taxon>unclassified sequences</taxon>
        <taxon>metagenomes</taxon>
        <taxon>ecological metagenomes</taxon>
    </lineage>
</organism>
<evidence type="ECO:0000259" key="2">
    <source>
        <dbReference type="Pfam" id="PF08719"/>
    </source>
</evidence>
<comment type="caution">
    <text evidence="3">The sequence shown here is derived from an EMBL/GenBank/DDBJ whole genome shotgun (WGS) entry which is preliminary data.</text>
</comment>
<dbReference type="NCBIfam" id="TIGR02464">
    <property type="entry name" value="ribofla_fusion"/>
    <property type="match status" value="1"/>
</dbReference>
<dbReference type="InterPro" id="IPR012816">
    <property type="entry name" value="NADAR"/>
</dbReference>
<name>A0A0F9J378_9ZZZZ</name>
<dbReference type="EMBL" id="LAZR01017451">
    <property type="protein sequence ID" value="KKM00371.1"/>
    <property type="molecule type" value="Genomic_DNA"/>
</dbReference>
<dbReference type="CDD" id="cd15457">
    <property type="entry name" value="NADAR"/>
    <property type="match status" value="1"/>
</dbReference>
<evidence type="ECO:0000313" key="3">
    <source>
        <dbReference type="EMBL" id="KKM00371.1"/>
    </source>
</evidence>
<dbReference type="SUPFAM" id="SSF143990">
    <property type="entry name" value="YbiA-like"/>
    <property type="match status" value="1"/>
</dbReference>
<dbReference type="Pfam" id="PF08719">
    <property type="entry name" value="NADAR"/>
    <property type="match status" value="1"/>
</dbReference>
<feature type="domain" description="NADAR" evidence="2">
    <location>
        <begin position="6"/>
        <end position="173"/>
    </location>
</feature>
<dbReference type="Gene3D" id="1.10.357.40">
    <property type="entry name" value="YbiA-like"/>
    <property type="match status" value="1"/>
</dbReference>
<evidence type="ECO:0000256" key="1">
    <source>
        <dbReference type="SAM" id="Coils"/>
    </source>
</evidence>
<protein>
    <recommendedName>
        <fullName evidence="2">NADAR domain-containing protein</fullName>
    </recommendedName>
</protein>